<dbReference type="Gene3D" id="3.10.20.90">
    <property type="entry name" value="Phosphatidylinositol 3-kinase Catalytic Subunit, Chain A, domain 1"/>
    <property type="match status" value="1"/>
</dbReference>
<keyword evidence="2" id="KW-0963">Cytoplasm</keyword>
<dbReference type="InterPro" id="IPR000626">
    <property type="entry name" value="Ubiquitin-like_dom"/>
</dbReference>
<dbReference type="SUPFAM" id="SSF54236">
    <property type="entry name" value="Ubiquitin-like"/>
    <property type="match status" value="1"/>
</dbReference>
<evidence type="ECO:0000256" key="1">
    <source>
        <dbReference type="ARBA" id="ARBA00004514"/>
    </source>
</evidence>
<dbReference type="CTD" id="8266"/>
<keyword evidence="6" id="KW-1185">Reference proteome</keyword>
<reference evidence="4" key="4">
    <citation type="journal article" date="2022" name="PLoS Pathog.">
        <title>Chromosome-level genome of Schistosoma haematobium underpins genome-wide explorations of molecular variation.</title>
        <authorList>
            <person name="Stroehlein A.J."/>
            <person name="Korhonen P.K."/>
            <person name="Lee V.V."/>
            <person name="Ralph S.A."/>
            <person name="Mentink-Kane M."/>
            <person name="You H."/>
            <person name="McManus D.P."/>
            <person name="Tchuente L.T."/>
            <person name="Stothard J.R."/>
            <person name="Kaur P."/>
            <person name="Dudchenko O."/>
            <person name="Aiden E.L."/>
            <person name="Yang B."/>
            <person name="Yang H."/>
            <person name="Emery A.M."/>
            <person name="Webster B.L."/>
            <person name="Brindley P.J."/>
            <person name="Rollinson D."/>
            <person name="Chang B.C.H."/>
            <person name="Gasser R.B."/>
            <person name="Young N.D."/>
        </authorList>
    </citation>
    <scope>NUCLEOTIDE SEQUENCE</scope>
</reference>
<dbReference type="OrthoDB" id="417450at2759"/>
<gene>
    <name evidence="4" type="primary">UBL4A</name>
    <name evidence="4" type="ORF">MS3_00004846</name>
    <name evidence="5" type="ORF">MS3_02652</name>
</gene>
<proteinExistence type="predicted"/>
<dbReference type="STRING" id="6185.A0A095BZ43"/>
<dbReference type="GO" id="GO:0051087">
    <property type="term" value="F:protein-folding chaperone binding"/>
    <property type="evidence" value="ECO:0007669"/>
    <property type="project" value="TreeGrafter"/>
</dbReference>
<dbReference type="AlphaFoldDB" id="A0A095BZ43"/>
<reference evidence="5" key="1">
    <citation type="journal article" date="2012" name="Nat. Genet.">
        <title>Whole-genome sequence of Schistosoma haematobium.</title>
        <authorList>
            <person name="Young N.D."/>
            <person name="Jex A.R."/>
            <person name="Li B."/>
            <person name="Liu S."/>
            <person name="Yang L."/>
            <person name="Xiong Z."/>
            <person name="Li Y."/>
            <person name="Cantacessi C."/>
            <person name="Hall R.S."/>
            <person name="Xu X."/>
            <person name="Chen F."/>
            <person name="Wu X."/>
            <person name="Zerlotini A."/>
            <person name="Oliveira G."/>
            <person name="Hofmann A."/>
            <person name="Zhang G."/>
            <person name="Fang X."/>
            <person name="Kang Y."/>
            <person name="Campbell B.E."/>
            <person name="Loukas A."/>
            <person name="Ranganathan S."/>
            <person name="Rollinson D."/>
            <person name="Rinaldi G."/>
            <person name="Brindley P.J."/>
            <person name="Yang H."/>
            <person name="Wang J."/>
            <person name="Wang J."/>
            <person name="Gasser R.B."/>
        </authorList>
    </citation>
    <scope>NUCLEOTIDE SEQUENCE [LARGE SCALE GENOMIC DNA]</scope>
</reference>
<feature type="non-terminal residue" evidence="5">
    <location>
        <position position="132"/>
    </location>
</feature>
<dbReference type="PROSITE" id="PS50053">
    <property type="entry name" value="UBIQUITIN_2"/>
    <property type="match status" value="1"/>
</dbReference>
<dbReference type="Pfam" id="PF00240">
    <property type="entry name" value="ubiquitin"/>
    <property type="match status" value="1"/>
</dbReference>
<dbReference type="GO" id="GO:0006620">
    <property type="term" value="P:post-translational protein targeting to endoplasmic reticulum membrane"/>
    <property type="evidence" value="ECO:0007669"/>
    <property type="project" value="InterPro"/>
</dbReference>
<dbReference type="GeneID" id="24590315"/>
<dbReference type="InterPro" id="IPR047154">
    <property type="entry name" value="UBL4A-like"/>
</dbReference>
<reference evidence="4" key="2">
    <citation type="journal article" date="2019" name="Gigascience">
        <title>High-quality Schistosoma haematobium genome achieved by single-molecule and long-range sequencing.</title>
        <authorList>
            <person name="Stroehlein A.J."/>
            <person name="Korhonen P.K."/>
            <person name="Chong T.M."/>
            <person name="Lim Y.L."/>
            <person name="Chan K.G."/>
            <person name="Webster B."/>
            <person name="Rollinson D."/>
            <person name="Brindley P.J."/>
            <person name="Gasser R.B."/>
            <person name="Young N.D."/>
        </authorList>
    </citation>
    <scope>NUCLEOTIDE SEQUENCE</scope>
</reference>
<evidence type="ECO:0000313" key="4">
    <source>
        <dbReference type="EMBL" id="KAH9586904.1"/>
    </source>
</evidence>
<dbReference type="SMART" id="SM00213">
    <property type="entry name" value="UBQ"/>
    <property type="match status" value="1"/>
</dbReference>
<protein>
    <submittedName>
        <fullName evidence="5">Ubiquitin-like protein 4A</fullName>
    </submittedName>
</protein>
<dbReference type="GO" id="GO:0071816">
    <property type="term" value="P:tail-anchored membrane protein insertion into ER membrane"/>
    <property type="evidence" value="ECO:0007669"/>
    <property type="project" value="TreeGrafter"/>
</dbReference>
<dbReference type="InterPro" id="IPR029071">
    <property type="entry name" value="Ubiquitin-like_domsf"/>
</dbReference>
<accession>A0A095BZ43</accession>
<dbReference type="KEGG" id="shx:MS3_00004846"/>
<comment type="subcellular location">
    <subcellularLocation>
        <location evidence="1">Cytoplasm</location>
        <location evidence="1">Cytosol</location>
    </subcellularLocation>
</comment>
<dbReference type="RefSeq" id="XP_012794216.1">
    <property type="nucleotide sequence ID" value="XM_012938762.3"/>
</dbReference>
<organism evidence="5">
    <name type="scientific">Schistosoma haematobium</name>
    <name type="common">Blood fluke</name>
    <dbReference type="NCBI Taxonomy" id="6185"/>
    <lineage>
        <taxon>Eukaryota</taxon>
        <taxon>Metazoa</taxon>
        <taxon>Spiralia</taxon>
        <taxon>Lophotrochozoa</taxon>
        <taxon>Platyhelminthes</taxon>
        <taxon>Trematoda</taxon>
        <taxon>Digenea</taxon>
        <taxon>Strigeidida</taxon>
        <taxon>Schistosomatoidea</taxon>
        <taxon>Schistosomatidae</taxon>
        <taxon>Schistosoma</taxon>
    </lineage>
</organism>
<evidence type="ECO:0000313" key="5">
    <source>
        <dbReference type="EMBL" id="KGB34448.1"/>
    </source>
</evidence>
<feature type="domain" description="Ubiquitin-like" evidence="3">
    <location>
        <begin position="1"/>
        <end position="73"/>
    </location>
</feature>
<sequence length="132" mass="14868">MQLTVKPLTRAEKVVQVDDDAYVSDLLAAVKCAFDIDPEYQRLVFKGCPLLDKDKPLLNYEIRDGDRLTLLTKSAPQRSDFESLLRKYLAEKLPEVNPDFVVPKFLQALSARLNSMSLSDIENLASVWPPSG</sequence>
<evidence type="ECO:0000256" key="2">
    <source>
        <dbReference type="ARBA" id="ARBA00022490"/>
    </source>
</evidence>
<dbReference type="GO" id="GO:0071818">
    <property type="term" value="C:BAT3 complex"/>
    <property type="evidence" value="ECO:0007669"/>
    <property type="project" value="TreeGrafter"/>
</dbReference>
<dbReference type="PANTHER" id="PTHR46555:SF1">
    <property type="entry name" value="UBIQUITIN-LIKE PROTEIN 4A"/>
    <property type="match status" value="1"/>
</dbReference>
<dbReference type="PANTHER" id="PTHR46555">
    <property type="entry name" value="UBIQUITIN-LIKE PROTEIN 4A"/>
    <property type="match status" value="1"/>
</dbReference>
<name>A0A095BZ43_SCHHA</name>
<dbReference type="EMBL" id="KL250610">
    <property type="protein sequence ID" value="KGB34448.1"/>
    <property type="molecule type" value="Genomic_DNA"/>
</dbReference>
<dbReference type="CDD" id="cd17039">
    <property type="entry name" value="Ubl_ubiquitin_like"/>
    <property type="match status" value="1"/>
</dbReference>
<reference evidence="4" key="3">
    <citation type="submission" date="2021-06" db="EMBL/GenBank/DDBJ databases">
        <title>Chromosome-level genome assembly for S. haematobium.</title>
        <authorList>
            <person name="Stroehlein A.J."/>
        </authorList>
    </citation>
    <scope>NUCLEOTIDE SEQUENCE</scope>
</reference>
<dbReference type="EMBL" id="AMPZ03000003">
    <property type="protein sequence ID" value="KAH9586904.1"/>
    <property type="molecule type" value="Genomic_DNA"/>
</dbReference>
<evidence type="ECO:0000259" key="3">
    <source>
        <dbReference type="PROSITE" id="PS50053"/>
    </source>
</evidence>
<evidence type="ECO:0000313" key="6">
    <source>
        <dbReference type="Proteomes" id="UP000471633"/>
    </source>
</evidence>
<dbReference type="Proteomes" id="UP000471633">
    <property type="component" value="Unassembled WGS sequence"/>
</dbReference>